<evidence type="ECO:0000256" key="3">
    <source>
        <dbReference type="SAM" id="MobiDB-lite"/>
    </source>
</evidence>
<dbReference type="GO" id="GO:0005730">
    <property type="term" value="C:nucleolus"/>
    <property type="evidence" value="ECO:0007669"/>
    <property type="project" value="TreeGrafter"/>
</dbReference>
<feature type="compositionally biased region" description="Basic and acidic residues" evidence="3">
    <location>
        <begin position="151"/>
        <end position="161"/>
    </location>
</feature>
<comment type="similarity">
    <text evidence="1">Belongs to the PRKRIP1 family.</text>
</comment>
<dbReference type="GO" id="GO:0003725">
    <property type="term" value="F:double-stranded RNA binding"/>
    <property type="evidence" value="ECO:0007669"/>
    <property type="project" value="InterPro"/>
</dbReference>
<dbReference type="GO" id="GO:0004860">
    <property type="term" value="F:protein kinase inhibitor activity"/>
    <property type="evidence" value="ECO:0007669"/>
    <property type="project" value="TreeGrafter"/>
</dbReference>
<dbReference type="PANTHER" id="PTHR13507:SF0">
    <property type="entry name" value="PRKR-INTERACTING PROTEIN 1"/>
    <property type="match status" value="1"/>
</dbReference>
<sequence length="193" mass="22391">MAAPTQKNNKPGKPGGKEAQPLIIAKTPAEEQRLKLEKLMRNPDKLAPIPDRPKEWNPRAPPEFVRDVMGSSAGAGSGEFHVYRHLRRREYQRQDFLDKISEKQTKDEEYLEKLERNKEAAEERTAKRRKKREKMKQKKLLAKKAKRETKSKKEGDDKSSESEEEDESKDEDEEDEREAEDDAEAPSFIMGKK</sequence>
<keyword evidence="2" id="KW-0507">mRNA processing</keyword>
<evidence type="ECO:0000313" key="6">
    <source>
        <dbReference type="RefSeq" id="XP_005724893.1"/>
    </source>
</evidence>
<evidence type="ECO:0000313" key="5">
    <source>
        <dbReference type="Proteomes" id="UP000695023"/>
    </source>
</evidence>
<dbReference type="Proteomes" id="UP000695023">
    <property type="component" value="Unplaced"/>
</dbReference>
<reference evidence="6" key="2">
    <citation type="submission" date="2025-04" db="UniProtKB">
        <authorList>
            <consortium name="RefSeq"/>
        </authorList>
    </citation>
    <scope>IDENTIFICATION</scope>
</reference>
<keyword evidence="2" id="KW-0747">Spliceosome</keyword>
<dbReference type="GeneID" id="102197908"/>
<dbReference type="GeneTree" id="ENSGT00390000005003"/>
<dbReference type="AlphaFoldDB" id="A0A3B4H0B7"/>
<dbReference type="OrthoDB" id="10067079at2759"/>
<evidence type="ECO:0000256" key="1">
    <source>
        <dbReference type="ARBA" id="ARBA00010717"/>
    </source>
</evidence>
<dbReference type="RefSeq" id="XP_005724893.1">
    <property type="nucleotide sequence ID" value="XM_005724836.1"/>
</dbReference>
<evidence type="ECO:0000256" key="2">
    <source>
        <dbReference type="ARBA" id="ARBA00022728"/>
    </source>
</evidence>
<reference evidence="4" key="1">
    <citation type="submission" date="2023-09" db="UniProtKB">
        <authorList>
            <consortium name="Ensembl"/>
        </authorList>
    </citation>
    <scope>IDENTIFICATION</scope>
</reference>
<gene>
    <name evidence="6" type="primary">prkrip1</name>
</gene>
<feature type="region of interest" description="Disordered" evidence="3">
    <location>
        <begin position="1"/>
        <end position="24"/>
    </location>
</feature>
<dbReference type="PANTHER" id="PTHR13507">
    <property type="entry name" value="PRKR-INTERACTING PROTEIN 1"/>
    <property type="match status" value="1"/>
</dbReference>
<dbReference type="Ensembl" id="ENSPNYT00000029792.1">
    <property type="protein sequence ID" value="ENSPNYP00000029082.1"/>
    <property type="gene ID" value="ENSPNYG00000021914.1"/>
</dbReference>
<dbReference type="InterPro" id="IPR009548">
    <property type="entry name" value="Prkrip1"/>
</dbReference>
<proteinExistence type="inferred from homology"/>
<feature type="compositionally biased region" description="Basic and acidic residues" evidence="3">
    <location>
        <begin position="89"/>
        <end position="125"/>
    </location>
</feature>
<dbReference type="STRING" id="303518.ENSPNYP00000029082"/>
<evidence type="ECO:0000313" key="4">
    <source>
        <dbReference type="Ensembl" id="ENSPNYP00000029082.1"/>
    </source>
</evidence>
<feature type="compositionally biased region" description="Basic residues" evidence="3">
    <location>
        <begin position="126"/>
        <end position="150"/>
    </location>
</feature>
<dbReference type="CTD" id="79706"/>
<feature type="region of interest" description="Disordered" evidence="3">
    <location>
        <begin position="38"/>
        <end position="193"/>
    </location>
</feature>
<protein>
    <submittedName>
        <fullName evidence="4 6">PRKR-interacting protein 1</fullName>
    </submittedName>
</protein>
<feature type="compositionally biased region" description="Acidic residues" evidence="3">
    <location>
        <begin position="162"/>
        <end position="184"/>
    </location>
</feature>
<organism evidence="4">
    <name type="scientific">Pundamilia nyererei</name>
    <dbReference type="NCBI Taxonomy" id="303518"/>
    <lineage>
        <taxon>Eukaryota</taxon>
        <taxon>Metazoa</taxon>
        <taxon>Chordata</taxon>
        <taxon>Craniata</taxon>
        <taxon>Vertebrata</taxon>
        <taxon>Euteleostomi</taxon>
        <taxon>Actinopterygii</taxon>
        <taxon>Neopterygii</taxon>
        <taxon>Teleostei</taxon>
        <taxon>Neoteleostei</taxon>
        <taxon>Acanthomorphata</taxon>
        <taxon>Ovalentaria</taxon>
        <taxon>Cichlomorphae</taxon>
        <taxon>Cichliformes</taxon>
        <taxon>Cichlidae</taxon>
        <taxon>African cichlids</taxon>
        <taxon>Pseudocrenilabrinae</taxon>
        <taxon>Haplochromini</taxon>
        <taxon>Pundamilia</taxon>
    </lineage>
</organism>
<name>A0A3B4H0B7_9CICH</name>
<dbReference type="GO" id="GO:0019901">
    <property type="term" value="F:protein kinase binding"/>
    <property type="evidence" value="ECO:0007669"/>
    <property type="project" value="TreeGrafter"/>
</dbReference>
<dbReference type="Pfam" id="PF06658">
    <property type="entry name" value="DUF1168"/>
    <property type="match status" value="1"/>
</dbReference>
<keyword evidence="5" id="KW-1185">Reference proteome</keyword>
<accession>A0A3B4H0B7</accession>
<keyword evidence="2" id="KW-0508">mRNA splicing</keyword>